<dbReference type="Gene3D" id="3.30.420.10">
    <property type="entry name" value="Ribonuclease H-like superfamily/Ribonuclease H"/>
    <property type="match status" value="1"/>
</dbReference>
<dbReference type="EMBL" id="QXGD01000281">
    <property type="protein sequence ID" value="KAE9244875.1"/>
    <property type="molecule type" value="Genomic_DNA"/>
</dbReference>
<dbReference type="SUPFAM" id="SSF53098">
    <property type="entry name" value="Ribonuclease H-like"/>
    <property type="match status" value="1"/>
</dbReference>
<evidence type="ECO:0000313" key="6">
    <source>
        <dbReference type="Proteomes" id="UP000433483"/>
    </source>
</evidence>
<feature type="compositionally biased region" description="Basic residues" evidence="1">
    <location>
        <begin position="148"/>
        <end position="161"/>
    </location>
</feature>
<dbReference type="Pfam" id="PF25597">
    <property type="entry name" value="SH3_retrovirus"/>
    <property type="match status" value="1"/>
</dbReference>
<dbReference type="Proteomes" id="UP000440367">
    <property type="component" value="Unassembled WGS sequence"/>
</dbReference>
<accession>A0A6A3ZYD6</accession>
<feature type="region of interest" description="Disordered" evidence="1">
    <location>
        <begin position="137"/>
        <end position="196"/>
    </location>
</feature>
<dbReference type="EMBL" id="QXFW01001904">
    <property type="protein sequence ID" value="KAE8984373.1"/>
    <property type="molecule type" value="Genomic_DNA"/>
</dbReference>
<dbReference type="InterPro" id="IPR012337">
    <property type="entry name" value="RNaseH-like_sf"/>
</dbReference>
<dbReference type="InterPro" id="IPR039537">
    <property type="entry name" value="Retrotran_Ty1/copia-like"/>
</dbReference>
<evidence type="ECO:0000313" key="4">
    <source>
        <dbReference type="EMBL" id="KAE9223163.1"/>
    </source>
</evidence>
<keyword evidence="6" id="KW-1185">Reference proteome</keyword>
<evidence type="ECO:0000259" key="2">
    <source>
        <dbReference type="Pfam" id="PF25597"/>
    </source>
</evidence>
<gene>
    <name evidence="5" type="ORF">PF002_g7541</name>
    <name evidence="4" type="ORF">PF005_g6414</name>
    <name evidence="3" type="ORF">PF011_g20805</name>
</gene>
<dbReference type="PANTHER" id="PTHR42648">
    <property type="entry name" value="TRANSPOSASE, PUTATIVE-RELATED"/>
    <property type="match status" value="1"/>
</dbReference>
<dbReference type="InterPro" id="IPR036397">
    <property type="entry name" value="RNaseH_sf"/>
</dbReference>
<evidence type="ECO:0000313" key="5">
    <source>
        <dbReference type="EMBL" id="KAE9244875.1"/>
    </source>
</evidence>
<dbReference type="OrthoDB" id="111473at2759"/>
<evidence type="ECO:0000256" key="1">
    <source>
        <dbReference type="SAM" id="MobiDB-lite"/>
    </source>
</evidence>
<proteinExistence type="predicted"/>
<evidence type="ECO:0000313" key="3">
    <source>
        <dbReference type="EMBL" id="KAE8984373.1"/>
    </source>
</evidence>
<evidence type="ECO:0000313" key="8">
    <source>
        <dbReference type="Proteomes" id="UP000460718"/>
    </source>
</evidence>
<feature type="domain" description="Retroviral polymerase SH3-like" evidence="2">
    <location>
        <begin position="80"/>
        <end position="134"/>
    </location>
</feature>
<protein>
    <recommendedName>
        <fullName evidence="2">Retroviral polymerase SH3-like domain-containing protein</fullName>
    </recommendedName>
</protein>
<dbReference type="Proteomes" id="UP000460718">
    <property type="component" value="Unassembled WGS sequence"/>
</dbReference>
<dbReference type="EMBL" id="QXGB01000238">
    <property type="protein sequence ID" value="KAE9223163.1"/>
    <property type="molecule type" value="Genomic_DNA"/>
</dbReference>
<dbReference type="InterPro" id="IPR057670">
    <property type="entry name" value="SH3_retrovirus"/>
</dbReference>
<dbReference type="AlphaFoldDB" id="A0A6A3ZYD6"/>
<comment type="caution">
    <text evidence="5">The sequence shown here is derived from an EMBL/GenBank/DDBJ whole genome shotgun (WGS) entry which is preliminary data.</text>
</comment>
<name>A0A6A3ZYD6_9STRA</name>
<dbReference type="PANTHER" id="PTHR42648:SF28">
    <property type="entry name" value="TRANSPOSON-ENCODED PROTEIN WITH RIBONUCLEASE H-LIKE AND RETROVIRUS ZINC FINGER-LIKE DOMAINS"/>
    <property type="match status" value="1"/>
</dbReference>
<sequence length="196" mass="22146">MPLDTSNGKAECMHRTIMNMARCMIFAFELPLRFWGDAVQYAAYILNRAPTNSNPWRASPLRLLTGKSPQLGEIVVFGSPCTVYRDPRNKNFAQRAHPAMIVGVGEETKGYRVYLPKDRVVITTQHVKNIEMLDKEQNPQVAEVTSARSKKKRASSKKKKPWARERHVTRSVAKNAGSVMNEAGAGARLREQRHRA</sequence>
<dbReference type="GO" id="GO:0003676">
    <property type="term" value="F:nucleic acid binding"/>
    <property type="evidence" value="ECO:0007669"/>
    <property type="project" value="InterPro"/>
</dbReference>
<dbReference type="Proteomes" id="UP000433483">
    <property type="component" value="Unassembled WGS sequence"/>
</dbReference>
<organism evidence="5 7">
    <name type="scientific">Phytophthora fragariae</name>
    <dbReference type="NCBI Taxonomy" id="53985"/>
    <lineage>
        <taxon>Eukaryota</taxon>
        <taxon>Sar</taxon>
        <taxon>Stramenopiles</taxon>
        <taxon>Oomycota</taxon>
        <taxon>Peronosporomycetes</taxon>
        <taxon>Peronosporales</taxon>
        <taxon>Peronosporaceae</taxon>
        <taxon>Phytophthora</taxon>
    </lineage>
</organism>
<reference evidence="6 7" key="1">
    <citation type="submission" date="2018-08" db="EMBL/GenBank/DDBJ databases">
        <title>Genomic investigation of the strawberry pathogen Phytophthora fragariae indicates pathogenicity is determined by transcriptional variation in three key races.</title>
        <authorList>
            <person name="Adams T.M."/>
            <person name="Armitage A.D."/>
            <person name="Sobczyk M.K."/>
            <person name="Bates H.J."/>
            <person name="Dunwell J.M."/>
            <person name="Nellist C.F."/>
            <person name="Harrison R.J."/>
        </authorList>
    </citation>
    <scope>NUCLEOTIDE SEQUENCE [LARGE SCALE GENOMIC DNA]</scope>
    <source>
        <strain evidence="5 7">BC-1</strain>
        <strain evidence="4 6">NOV-27</strain>
        <strain evidence="3 8">SCRP245</strain>
    </source>
</reference>
<evidence type="ECO:0000313" key="7">
    <source>
        <dbReference type="Proteomes" id="UP000440367"/>
    </source>
</evidence>